<dbReference type="EMBL" id="QUSW01000004">
    <property type="protein sequence ID" value="RQP23737.1"/>
    <property type="molecule type" value="Genomic_DNA"/>
</dbReference>
<reference evidence="1 2" key="2">
    <citation type="submission" date="2018-12" db="EMBL/GenBank/DDBJ databases">
        <title>Rhizobacter gummiphilus sp. nov., a rubber-degrading bacterium isolated from the soil of a botanical garden in Japan.</title>
        <authorList>
            <person name="Shunsuke S.S."/>
        </authorList>
    </citation>
    <scope>NUCLEOTIDE SEQUENCE [LARGE SCALE GENOMIC DNA]</scope>
    <source>
        <strain evidence="1 2">S-16</strain>
    </source>
</reference>
<dbReference type="OrthoDB" id="1523296at2"/>
<comment type="caution">
    <text evidence="1">The sequence shown here is derived from an EMBL/GenBank/DDBJ whole genome shotgun (WGS) entry which is preliminary data.</text>
</comment>
<keyword evidence="2" id="KW-1185">Reference proteome</keyword>
<protein>
    <submittedName>
        <fullName evidence="1">Type VI secretion system baseplate subunit TssG</fullName>
    </submittedName>
</protein>
<accession>A0A3N7HNI7</accession>
<dbReference type="InterPro" id="IPR010732">
    <property type="entry name" value="T6SS_TssG-like"/>
</dbReference>
<dbReference type="PANTHER" id="PTHR35564">
    <property type="match status" value="1"/>
</dbReference>
<sequence length="367" mass="41038">MSTAQRPQPTGVIDRLLEEPHRFGFFQAVRLLERWFVQQERLSPAEVLGKRLRFRNSLSLAFPASEIAHLQPVAAERDEAVDADAETDNRRQSRDVDHIELTPAFMGLLGVGGALPAFYTELLANRELFHKDSAGRAFMDIFLHRAVVLFYQAWRKHRLPIQFEADRKNHFLPMLLSVAGVGHASLRDRLHARSGGVSDDTLAYFSGALQRRPTSAAVMQRVLQQYFGVPVTLEQFVGRWFQLPEDNQTRLGLGGAQLGMGAVAGERIWQRDLRMRLTLGPMPRDKFKRFLPGGEGALALRELLTMMTGVSIEYEVRLALRAKDVQGVRLGGSPQASGARLGWDGFLVTRAANDDRADAGYDIHALA</sequence>
<dbReference type="Pfam" id="PF06996">
    <property type="entry name" value="T6SS_TssG"/>
    <property type="match status" value="1"/>
</dbReference>
<gene>
    <name evidence="1" type="primary">tssG</name>
    <name evidence="1" type="ORF">DZC73_16565</name>
</gene>
<evidence type="ECO:0000313" key="2">
    <source>
        <dbReference type="Proteomes" id="UP000267464"/>
    </source>
</evidence>
<name>A0A3N7HNI7_9BURK</name>
<dbReference type="AlphaFoldDB" id="A0A3N7HNI7"/>
<dbReference type="NCBIfam" id="TIGR03347">
    <property type="entry name" value="VI_chp_1"/>
    <property type="match status" value="1"/>
</dbReference>
<organism evidence="1 2">
    <name type="scientific">Piscinibacter terrae</name>
    <dbReference type="NCBI Taxonomy" id="2496871"/>
    <lineage>
        <taxon>Bacteria</taxon>
        <taxon>Pseudomonadati</taxon>
        <taxon>Pseudomonadota</taxon>
        <taxon>Betaproteobacteria</taxon>
        <taxon>Burkholderiales</taxon>
        <taxon>Sphaerotilaceae</taxon>
        <taxon>Piscinibacter</taxon>
    </lineage>
</organism>
<evidence type="ECO:0000313" key="1">
    <source>
        <dbReference type="EMBL" id="RQP23737.1"/>
    </source>
</evidence>
<proteinExistence type="predicted"/>
<dbReference type="RefSeq" id="WP_124541461.1">
    <property type="nucleotide sequence ID" value="NZ_QUSW01000004.1"/>
</dbReference>
<dbReference type="PANTHER" id="PTHR35564:SF4">
    <property type="entry name" value="CYTOPLASMIC PROTEIN"/>
    <property type="match status" value="1"/>
</dbReference>
<dbReference type="Proteomes" id="UP000267464">
    <property type="component" value="Unassembled WGS sequence"/>
</dbReference>
<reference evidence="1 2" key="1">
    <citation type="submission" date="2018-08" db="EMBL/GenBank/DDBJ databases">
        <authorList>
            <person name="Khan S.A."/>
            <person name="Jeon C.O."/>
            <person name="Chun B.H."/>
            <person name="Jeong S.E."/>
        </authorList>
    </citation>
    <scope>NUCLEOTIDE SEQUENCE [LARGE SCALE GENOMIC DNA]</scope>
    <source>
        <strain evidence="1 2">S-16</strain>
    </source>
</reference>